<protein>
    <submittedName>
        <fullName evidence="1">Acyl-CoA thioesterase</fullName>
    </submittedName>
</protein>
<dbReference type="RefSeq" id="WP_240257877.1">
    <property type="nucleotide sequence ID" value="NZ_JAKTTI010000067.1"/>
</dbReference>
<keyword evidence="2" id="KW-1185">Reference proteome</keyword>
<evidence type="ECO:0000313" key="1">
    <source>
        <dbReference type="EMBL" id="MCH1627959.1"/>
    </source>
</evidence>
<dbReference type="Proteomes" id="UP001431131">
    <property type="component" value="Unassembled WGS sequence"/>
</dbReference>
<dbReference type="SUPFAM" id="SSF54637">
    <property type="entry name" value="Thioesterase/thiol ester dehydrase-isomerase"/>
    <property type="match status" value="1"/>
</dbReference>
<dbReference type="EMBL" id="JAKTTI010000067">
    <property type="protein sequence ID" value="MCH1627959.1"/>
    <property type="molecule type" value="Genomic_DNA"/>
</dbReference>
<reference evidence="1" key="1">
    <citation type="submission" date="2022-02" db="EMBL/GenBank/DDBJ databases">
        <title>Fredinandcohnia quinoae sp. nov. isolated from Chenopodium quinoa seeds.</title>
        <authorList>
            <person name="Saati-Santamaria Z."/>
            <person name="Flores-Felix J.D."/>
            <person name="Igual J.M."/>
            <person name="Velazquez E."/>
            <person name="Garcia-Fraile P."/>
            <person name="Martinez-Molina E."/>
        </authorList>
    </citation>
    <scope>NUCLEOTIDE SEQUENCE</scope>
    <source>
        <strain evidence="1">SECRCQ15</strain>
    </source>
</reference>
<dbReference type="Gene3D" id="3.10.129.10">
    <property type="entry name" value="Hotdog Thioesterase"/>
    <property type="match status" value="1"/>
</dbReference>
<evidence type="ECO:0000313" key="2">
    <source>
        <dbReference type="Proteomes" id="UP001431131"/>
    </source>
</evidence>
<dbReference type="Pfam" id="PF13279">
    <property type="entry name" value="4HBT_2"/>
    <property type="match status" value="1"/>
</dbReference>
<proteinExistence type="predicted"/>
<dbReference type="PANTHER" id="PTHR31793:SF24">
    <property type="entry name" value="LONG-CHAIN ACYL-COA THIOESTERASE FADM"/>
    <property type="match status" value="1"/>
</dbReference>
<dbReference type="InterPro" id="IPR050563">
    <property type="entry name" value="4-hydroxybenzoyl-CoA_TE"/>
</dbReference>
<comment type="caution">
    <text evidence="1">The sequence shown here is derived from an EMBL/GenBank/DDBJ whole genome shotgun (WGS) entry which is preliminary data.</text>
</comment>
<dbReference type="GO" id="GO:0047617">
    <property type="term" value="F:fatty acyl-CoA hydrolase activity"/>
    <property type="evidence" value="ECO:0007669"/>
    <property type="project" value="TreeGrafter"/>
</dbReference>
<dbReference type="AlphaFoldDB" id="A0AAW5E8Z5"/>
<dbReference type="PANTHER" id="PTHR31793">
    <property type="entry name" value="4-HYDROXYBENZOYL-COA THIOESTERASE FAMILY MEMBER"/>
    <property type="match status" value="1"/>
</dbReference>
<gene>
    <name evidence="1" type="ORF">MJG50_21765</name>
</gene>
<name>A0AAW5E8Z5_9BACI</name>
<dbReference type="InterPro" id="IPR029069">
    <property type="entry name" value="HotDog_dom_sf"/>
</dbReference>
<dbReference type="CDD" id="cd00586">
    <property type="entry name" value="4HBT"/>
    <property type="match status" value="1"/>
</dbReference>
<sequence length="156" mass="18224">MKQIAYINDIDTWKKSFTFYHPIKVRFSETDMFGHLNNTVPFVYFEEARIEFFNHLGFMQKWTKETSTNIPVVANQQCDYVKQVFFGEEIKLYVKIHEVGKSSLDIHYMAEGKDGSLCFTGRGTMVQVSTITGRGEQWSDEMKQIIAENTNRHCTQ</sequence>
<organism evidence="1 2">
    <name type="scientific">Fredinandcohnia quinoae</name>
    <dbReference type="NCBI Taxonomy" id="2918902"/>
    <lineage>
        <taxon>Bacteria</taxon>
        <taxon>Bacillati</taxon>
        <taxon>Bacillota</taxon>
        <taxon>Bacilli</taxon>
        <taxon>Bacillales</taxon>
        <taxon>Bacillaceae</taxon>
        <taxon>Fredinandcohnia</taxon>
    </lineage>
</organism>
<accession>A0AAW5E8Z5</accession>